<dbReference type="Proteomes" id="UP000321110">
    <property type="component" value="Unassembled WGS sequence"/>
</dbReference>
<evidence type="ECO:0000313" key="1">
    <source>
        <dbReference type="EMBL" id="TXI34752.1"/>
    </source>
</evidence>
<comment type="caution">
    <text evidence="1">The sequence shown here is derived from an EMBL/GenBank/DDBJ whole genome shotgun (WGS) entry which is preliminary data.</text>
</comment>
<protein>
    <submittedName>
        <fullName evidence="1">Uncharacterized protein</fullName>
    </submittedName>
</protein>
<organism evidence="1 2">
    <name type="scientific">Aquipseudomonas alcaligenes</name>
    <name type="common">Pseudomonas alcaligenes</name>
    <dbReference type="NCBI Taxonomy" id="43263"/>
    <lineage>
        <taxon>Bacteria</taxon>
        <taxon>Pseudomonadati</taxon>
        <taxon>Pseudomonadota</taxon>
        <taxon>Gammaproteobacteria</taxon>
        <taxon>Pseudomonadales</taxon>
        <taxon>Pseudomonadaceae</taxon>
        <taxon>Aquipseudomonas</taxon>
    </lineage>
</organism>
<reference evidence="1 2" key="1">
    <citation type="submission" date="2018-09" db="EMBL/GenBank/DDBJ databases">
        <title>Metagenome Assembled Genomes from an Advanced Water Purification Facility.</title>
        <authorList>
            <person name="Stamps B.W."/>
            <person name="Spear J.R."/>
        </authorList>
    </citation>
    <scope>NUCLEOTIDE SEQUENCE [LARGE SCALE GENOMIC DNA]</scope>
    <source>
        <strain evidence="1">Bin_52_1</strain>
    </source>
</reference>
<proteinExistence type="predicted"/>
<accession>A0A5C7WDB8</accession>
<name>A0A5C7WDB8_AQUAC</name>
<evidence type="ECO:0000313" key="2">
    <source>
        <dbReference type="Proteomes" id="UP000321110"/>
    </source>
</evidence>
<dbReference type="AlphaFoldDB" id="A0A5C7WDB8"/>
<dbReference type="EMBL" id="SSFO01000057">
    <property type="protein sequence ID" value="TXI34752.1"/>
    <property type="molecule type" value="Genomic_DNA"/>
</dbReference>
<gene>
    <name evidence="1" type="ORF">E6Q69_03110</name>
</gene>
<sequence>MSQLTPTPLNQLLRLLFTYLVSIRQASWPARVESDSSHAIGMLSGAYVLGHLDRQQVNRLESLIYSAATNRNRELSLRLLPYGRRFPVKEGRAAA</sequence>